<dbReference type="VEuPathDB" id="VectorBase:GPAI032985"/>
<protein>
    <submittedName>
        <fullName evidence="1">Uncharacterized protein</fullName>
    </submittedName>
</protein>
<keyword evidence="2" id="KW-1185">Reference proteome</keyword>
<dbReference type="AlphaFoldDB" id="A0A1B0A331"/>
<sequence>MTLTLVYMKAGISQRRQTFAAGNVIDAPNLGRCKYQKRESESLCYHMQTVLIRSLLELTLPTYPRGISFSCSKNNHLNWLHTQVVKSPHYNLTTTAAQNSGRSYCHIAKEAKLCIEHTIQLCMMTRARLLACLPACLTGVGECQIFQCTLKHRIEQCNVMQKL</sequence>
<dbReference type="EnsemblMetazoa" id="GPAI032985-RA">
    <property type="protein sequence ID" value="GPAI032985-PA"/>
    <property type="gene ID" value="GPAI032985"/>
</dbReference>
<reference evidence="1" key="2">
    <citation type="submission" date="2020-05" db="UniProtKB">
        <authorList>
            <consortium name="EnsemblMetazoa"/>
        </authorList>
    </citation>
    <scope>IDENTIFICATION</scope>
    <source>
        <strain evidence="1">IAEA</strain>
    </source>
</reference>
<evidence type="ECO:0000313" key="2">
    <source>
        <dbReference type="Proteomes" id="UP000092445"/>
    </source>
</evidence>
<reference evidence="2" key="1">
    <citation type="submission" date="2014-03" db="EMBL/GenBank/DDBJ databases">
        <authorList>
            <person name="Aksoy S."/>
            <person name="Warren W."/>
            <person name="Wilson R.K."/>
        </authorList>
    </citation>
    <scope>NUCLEOTIDE SEQUENCE [LARGE SCALE GENOMIC DNA]</scope>
    <source>
        <strain evidence="2">IAEA</strain>
    </source>
</reference>
<evidence type="ECO:0000313" key="1">
    <source>
        <dbReference type="EnsemblMetazoa" id="GPAI032985-PA"/>
    </source>
</evidence>
<organism evidence="1 2">
    <name type="scientific">Glossina pallidipes</name>
    <name type="common">Tsetse fly</name>
    <dbReference type="NCBI Taxonomy" id="7398"/>
    <lineage>
        <taxon>Eukaryota</taxon>
        <taxon>Metazoa</taxon>
        <taxon>Ecdysozoa</taxon>
        <taxon>Arthropoda</taxon>
        <taxon>Hexapoda</taxon>
        <taxon>Insecta</taxon>
        <taxon>Pterygota</taxon>
        <taxon>Neoptera</taxon>
        <taxon>Endopterygota</taxon>
        <taxon>Diptera</taxon>
        <taxon>Brachycera</taxon>
        <taxon>Muscomorpha</taxon>
        <taxon>Hippoboscoidea</taxon>
        <taxon>Glossinidae</taxon>
        <taxon>Glossina</taxon>
    </lineage>
</organism>
<accession>A0A1B0A331</accession>
<proteinExistence type="predicted"/>
<dbReference type="Proteomes" id="UP000092445">
    <property type="component" value="Unassembled WGS sequence"/>
</dbReference>
<name>A0A1B0A331_GLOPL</name>